<protein>
    <submittedName>
        <fullName evidence="1">WD40 repeat protein</fullName>
    </submittedName>
</protein>
<dbReference type="Pfam" id="PF07676">
    <property type="entry name" value="PD40"/>
    <property type="match status" value="3"/>
</dbReference>
<dbReference type="SUPFAM" id="SSF82171">
    <property type="entry name" value="DPP6 N-terminal domain-like"/>
    <property type="match status" value="1"/>
</dbReference>
<organism evidence="1 2">
    <name type="scientific">Marinilabilia salmonicolor</name>
    <dbReference type="NCBI Taxonomy" id="989"/>
    <lineage>
        <taxon>Bacteria</taxon>
        <taxon>Pseudomonadati</taxon>
        <taxon>Bacteroidota</taxon>
        <taxon>Bacteroidia</taxon>
        <taxon>Marinilabiliales</taxon>
        <taxon>Marinilabiliaceae</taxon>
        <taxon>Marinilabilia</taxon>
    </lineage>
</organism>
<dbReference type="EMBL" id="QPIZ01000014">
    <property type="protein sequence ID" value="RCW32727.1"/>
    <property type="molecule type" value="Genomic_DNA"/>
</dbReference>
<proteinExistence type="predicted"/>
<dbReference type="InterPro" id="IPR011659">
    <property type="entry name" value="WD40"/>
</dbReference>
<dbReference type="Gene3D" id="1.25.40.10">
    <property type="entry name" value="Tetratricopeptide repeat domain"/>
    <property type="match status" value="1"/>
</dbReference>
<dbReference type="SUPFAM" id="SSF81901">
    <property type="entry name" value="HCP-like"/>
    <property type="match status" value="1"/>
</dbReference>
<keyword evidence="2" id="KW-1185">Reference proteome</keyword>
<dbReference type="AlphaFoldDB" id="A0A368UV26"/>
<evidence type="ECO:0000313" key="1">
    <source>
        <dbReference type="EMBL" id="RCW32727.1"/>
    </source>
</evidence>
<evidence type="ECO:0000313" key="2">
    <source>
        <dbReference type="Proteomes" id="UP000252733"/>
    </source>
</evidence>
<accession>A0A368UV26</accession>
<comment type="caution">
    <text evidence="1">The sequence shown here is derived from an EMBL/GenBank/DDBJ whole genome shotgun (WGS) entry which is preliminary data.</text>
</comment>
<dbReference type="Gene3D" id="2.120.10.30">
    <property type="entry name" value="TolB, C-terminal domain"/>
    <property type="match status" value="1"/>
</dbReference>
<gene>
    <name evidence="1" type="ORF">DFO77_11453</name>
</gene>
<dbReference type="InterPro" id="IPR011990">
    <property type="entry name" value="TPR-like_helical_dom_sf"/>
</dbReference>
<dbReference type="RefSeq" id="WP_114437225.1">
    <property type="nucleotide sequence ID" value="NZ_QPIZ01000014.1"/>
</dbReference>
<dbReference type="InterPro" id="IPR011042">
    <property type="entry name" value="6-blade_b-propeller_TolB-like"/>
</dbReference>
<reference evidence="1 2" key="1">
    <citation type="submission" date="2018-07" db="EMBL/GenBank/DDBJ databases">
        <title>Freshwater and sediment microbial communities from various areas in North America, analyzing microbe dynamics in response to fracking.</title>
        <authorList>
            <person name="Lamendella R."/>
        </authorList>
    </citation>
    <scope>NUCLEOTIDE SEQUENCE [LARGE SCALE GENOMIC DNA]</scope>
    <source>
        <strain evidence="1 2">160A</strain>
    </source>
</reference>
<dbReference type="Proteomes" id="UP000252733">
    <property type="component" value="Unassembled WGS sequence"/>
</dbReference>
<name>A0A368UV26_9BACT</name>
<sequence>MSRKLYAFFVTTIIIISFFFNNAAAQSTRKIIREANQLIEIAYYDEAIKVLTPLANQDHPEALLLTGFSHLANDHELQKAIASLEKAAALYPLKKNSSNQALEAHFYLGQAYRLNKEPEKACEKFNLVKTHTRSTEFIEDIEQEIAYCENYLKLKETPVDRKVEHLGAIINSPFEDHSPIVLYDESTIYFTSTRPVDSSRIDGPFFENIFVSHWRNGQWTTPKVLEIPGYGGTNRATVGLTPDGQGLIFFENFGVEGALFITYKTFEGWTDPEPLPAPINSGFKETHASFSPDGNTIYFSSERPGGLGGKDIYSSGKLPDGTWGMPVNAGETINSPRDEESPFIHPDGKTLYYSSSGKNSMGGYDVFKSTMTEDGKWSTPKNIGYPINTPTDDLFYLPTPNGQRVYYSSQKEQGMGLSDLFVLHFPPENERAMAVISSHIFNSDNQPAENAVIRVKNLNSQEIMGTFRTNPLTGKFVAIIPTAQEYQLTIECDGHDSYTKTFNLDARDDYKSKNRAIYLPAITLTSNLTVE</sequence>